<proteinExistence type="predicted"/>
<dbReference type="Proteomes" id="UP000814033">
    <property type="component" value="Unassembled WGS sequence"/>
</dbReference>
<keyword evidence="2" id="KW-1185">Reference proteome</keyword>
<organism evidence="1 2">
    <name type="scientific">Auriscalpium vulgare</name>
    <dbReference type="NCBI Taxonomy" id="40419"/>
    <lineage>
        <taxon>Eukaryota</taxon>
        <taxon>Fungi</taxon>
        <taxon>Dikarya</taxon>
        <taxon>Basidiomycota</taxon>
        <taxon>Agaricomycotina</taxon>
        <taxon>Agaricomycetes</taxon>
        <taxon>Russulales</taxon>
        <taxon>Auriscalpiaceae</taxon>
        <taxon>Auriscalpium</taxon>
    </lineage>
</organism>
<protein>
    <submittedName>
        <fullName evidence="1">Glycosyltransferase family 15 protein</fullName>
    </submittedName>
</protein>
<reference evidence="1" key="1">
    <citation type="submission" date="2021-02" db="EMBL/GenBank/DDBJ databases">
        <authorList>
            <consortium name="DOE Joint Genome Institute"/>
            <person name="Ahrendt S."/>
            <person name="Looney B.P."/>
            <person name="Miyauchi S."/>
            <person name="Morin E."/>
            <person name="Drula E."/>
            <person name="Courty P.E."/>
            <person name="Chicoki N."/>
            <person name="Fauchery L."/>
            <person name="Kohler A."/>
            <person name="Kuo A."/>
            <person name="Labutti K."/>
            <person name="Pangilinan J."/>
            <person name="Lipzen A."/>
            <person name="Riley R."/>
            <person name="Andreopoulos W."/>
            <person name="He G."/>
            <person name="Johnson J."/>
            <person name="Barry K.W."/>
            <person name="Grigoriev I.V."/>
            <person name="Nagy L."/>
            <person name="Hibbett D."/>
            <person name="Henrissat B."/>
            <person name="Matheny P.B."/>
            <person name="Labbe J."/>
            <person name="Martin F."/>
        </authorList>
    </citation>
    <scope>NUCLEOTIDE SEQUENCE</scope>
    <source>
        <strain evidence="1">FP105234-sp</strain>
    </source>
</reference>
<name>A0ACB8RW33_9AGAM</name>
<reference evidence="1" key="2">
    <citation type="journal article" date="2022" name="New Phytol.">
        <title>Evolutionary transition to the ectomycorrhizal habit in the genomes of a hyperdiverse lineage of mushroom-forming fungi.</title>
        <authorList>
            <person name="Looney B."/>
            <person name="Miyauchi S."/>
            <person name="Morin E."/>
            <person name="Drula E."/>
            <person name="Courty P.E."/>
            <person name="Kohler A."/>
            <person name="Kuo A."/>
            <person name="LaButti K."/>
            <person name="Pangilinan J."/>
            <person name="Lipzen A."/>
            <person name="Riley R."/>
            <person name="Andreopoulos W."/>
            <person name="He G."/>
            <person name="Johnson J."/>
            <person name="Nolan M."/>
            <person name="Tritt A."/>
            <person name="Barry K.W."/>
            <person name="Grigoriev I.V."/>
            <person name="Nagy L.G."/>
            <person name="Hibbett D."/>
            <person name="Henrissat B."/>
            <person name="Matheny P.B."/>
            <person name="Labbe J."/>
            <person name="Martin F.M."/>
        </authorList>
    </citation>
    <scope>NUCLEOTIDE SEQUENCE</scope>
    <source>
        <strain evidence="1">FP105234-sp</strain>
    </source>
</reference>
<evidence type="ECO:0000313" key="2">
    <source>
        <dbReference type="Proteomes" id="UP000814033"/>
    </source>
</evidence>
<dbReference type="EMBL" id="MU275886">
    <property type="protein sequence ID" value="KAI0048474.1"/>
    <property type="molecule type" value="Genomic_DNA"/>
</dbReference>
<gene>
    <name evidence="1" type="ORF">FA95DRAFT_1557977</name>
</gene>
<evidence type="ECO:0000313" key="1">
    <source>
        <dbReference type="EMBL" id="KAI0048474.1"/>
    </source>
</evidence>
<comment type="caution">
    <text evidence="1">The sequence shown here is derived from an EMBL/GenBank/DDBJ whole genome shotgun (WGS) entry which is preliminary data.</text>
</comment>
<sequence length="383" mass="44666">MSRISRPVGILFIVVLALSSLALLTLHPSTPVSKLFRSTKPSRIPEEYYHTEFESAPLPNATDSSPLVRRANATLLMLARNSDADGAVRSMRDLEDRFNRNFQYPWVFLNDEPFDDNFKKRVSVLTTAPVSFGVIPKDMWHQPPWIDEERASAARQKMVDDNIIYGGSLSYRNMCRFNSGFFYRHELLQPYRYYWRVEPDVHFHCNINIDPFVYMQDNNKTYGFTITMYEFQATIPTLWSAVREFAALNPQYVARDNSMGFMSDDGGTKYNGCHFWSNFEIADMDFWRGEAYSAFFNYLDSKGGFYYERWGDAPVHSIGAALLTSRSQIQFFREVGYEHNPYTHCPKEEDLWERGRCSCDPARSFDYDGYSCMSRWEKFMDSS</sequence>
<accession>A0ACB8RW33</accession>